<dbReference type="InterPro" id="IPR001024">
    <property type="entry name" value="PLAT/LH2_dom"/>
</dbReference>
<dbReference type="Gene3D" id="3.10.450.60">
    <property type="match status" value="1"/>
</dbReference>
<dbReference type="GO" id="GO:0016702">
    <property type="term" value="F:oxidoreductase activity, acting on single donors with incorporation of molecular oxygen, incorporation of two atoms of oxygen"/>
    <property type="evidence" value="ECO:0007669"/>
    <property type="project" value="InterPro"/>
</dbReference>
<dbReference type="Pfam" id="PF01477">
    <property type="entry name" value="PLAT"/>
    <property type="match status" value="1"/>
</dbReference>
<dbReference type="InterPro" id="IPR000907">
    <property type="entry name" value="LipOase"/>
</dbReference>
<dbReference type="EMBL" id="JANIIK010000037">
    <property type="protein sequence ID" value="KAJ3610994.1"/>
    <property type="molecule type" value="Genomic_DNA"/>
</dbReference>
<dbReference type="PROSITE" id="PS00081">
    <property type="entry name" value="LIPOXYGENASE_2"/>
    <property type="match status" value="1"/>
</dbReference>
<dbReference type="PANTHER" id="PTHR11771">
    <property type="entry name" value="LIPOXYGENASE"/>
    <property type="match status" value="1"/>
</dbReference>
<dbReference type="InterPro" id="IPR036226">
    <property type="entry name" value="LipOase_C_sf"/>
</dbReference>
<proteinExistence type="inferred from homology"/>
<feature type="domain" description="PLAT" evidence="9">
    <location>
        <begin position="2"/>
        <end position="119"/>
    </location>
</feature>
<keyword evidence="12" id="KW-1185">Reference proteome</keyword>
<evidence type="ECO:0000256" key="2">
    <source>
        <dbReference type="ARBA" id="ARBA00022723"/>
    </source>
</evidence>
<evidence type="ECO:0000313" key="12">
    <source>
        <dbReference type="Proteomes" id="UP001148018"/>
    </source>
</evidence>
<accession>A0A9Q0EPI9</accession>
<evidence type="ECO:0000256" key="8">
    <source>
        <dbReference type="RuleBase" id="RU003974"/>
    </source>
</evidence>
<evidence type="ECO:0000259" key="9">
    <source>
        <dbReference type="PROSITE" id="PS50095"/>
    </source>
</evidence>
<keyword evidence="6" id="KW-0443">Lipid metabolism</keyword>
<name>A0A9Q0EPI9_9TELE</name>
<dbReference type="InterPro" id="IPR036392">
    <property type="entry name" value="PLAT/LH2_dom_sf"/>
</dbReference>
<evidence type="ECO:0000259" key="10">
    <source>
        <dbReference type="PROSITE" id="PS51393"/>
    </source>
</evidence>
<keyword evidence="5 8" id="KW-0408">Iron</keyword>
<dbReference type="PROSITE" id="PS00711">
    <property type="entry name" value="LIPOXYGENASE_1"/>
    <property type="match status" value="1"/>
</dbReference>
<dbReference type="SUPFAM" id="SSF48484">
    <property type="entry name" value="Lipoxigenase"/>
    <property type="match status" value="1"/>
</dbReference>
<organism evidence="11 12">
    <name type="scientific">Muraenolepis orangiensis</name>
    <name type="common">Patagonian moray cod</name>
    <dbReference type="NCBI Taxonomy" id="630683"/>
    <lineage>
        <taxon>Eukaryota</taxon>
        <taxon>Metazoa</taxon>
        <taxon>Chordata</taxon>
        <taxon>Craniata</taxon>
        <taxon>Vertebrata</taxon>
        <taxon>Euteleostomi</taxon>
        <taxon>Actinopterygii</taxon>
        <taxon>Neopterygii</taxon>
        <taxon>Teleostei</taxon>
        <taxon>Neoteleostei</taxon>
        <taxon>Acanthomorphata</taxon>
        <taxon>Zeiogadaria</taxon>
        <taxon>Gadariae</taxon>
        <taxon>Gadiformes</taxon>
        <taxon>Muraenolepidoidei</taxon>
        <taxon>Muraenolepididae</taxon>
        <taxon>Muraenolepis</taxon>
    </lineage>
</organism>
<evidence type="ECO:0000256" key="3">
    <source>
        <dbReference type="ARBA" id="ARBA00022964"/>
    </source>
</evidence>
<evidence type="ECO:0000313" key="11">
    <source>
        <dbReference type="EMBL" id="KAJ3610994.1"/>
    </source>
</evidence>
<evidence type="ECO:0000256" key="4">
    <source>
        <dbReference type="ARBA" id="ARBA00023002"/>
    </source>
</evidence>
<keyword evidence="2 8" id="KW-0479">Metal-binding</keyword>
<keyword evidence="3 8" id="KW-0223">Dioxygenase</keyword>
<dbReference type="Proteomes" id="UP001148018">
    <property type="component" value="Unassembled WGS sequence"/>
</dbReference>
<dbReference type="SUPFAM" id="SSF49723">
    <property type="entry name" value="Lipase/lipooxygenase domain (PLAT/LH2 domain)"/>
    <property type="match status" value="1"/>
</dbReference>
<dbReference type="PROSITE" id="PS50095">
    <property type="entry name" value="PLAT"/>
    <property type="match status" value="1"/>
</dbReference>
<dbReference type="InterPro" id="IPR013819">
    <property type="entry name" value="LipOase_C"/>
</dbReference>
<evidence type="ECO:0000256" key="6">
    <source>
        <dbReference type="ARBA" id="ARBA00023098"/>
    </source>
</evidence>
<gene>
    <name evidence="11" type="ORF">NHX12_021010</name>
</gene>
<comment type="caution">
    <text evidence="7">Lacks conserved residue(s) required for the propagation of feature annotation.</text>
</comment>
<reference evidence="11" key="1">
    <citation type="submission" date="2022-07" db="EMBL/GenBank/DDBJ databases">
        <title>Chromosome-level genome of Muraenolepis orangiensis.</title>
        <authorList>
            <person name="Kim J."/>
        </authorList>
    </citation>
    <scope>NUCLEOTIDE SEQUENCE</scope>
    <source>
        <strain evidence="11">KU_S4_2022</strain>
        <tissue evidence="11">Muscle</tissue>
    </source>
</reference>
<dbReference type="PRINTS" id="PR00087">
    <property type="entry name" value="LIPOXYGENASE"/>
</dbReference>
<keyword evidence="4 8" id="KW-0560">Oxidoreductase</keyword>
<feature type="domain" description="Lipoxygenase" evidence="10">
    <location>
        <begin position="140"/>
        <end position="253"/>
    </location>
</feature>
<protein>
    <submittedName>
        <fullName evidence="11">Uncharacterized protein</fullName>
    </submittedName>
</protein>
<dbReference type="OrthoDB" id="407298at2759"/>
<evidence type="ECO:0000256" key="5">
    <source>
        <dbReference type="ARBA" id="ARBA00023004"/>
    </source>
</evidence>
<dbReference type="Gene3D" id="2.60.60.20">
    <property type="entry name" value="PLAT/LH2 domain"/>
    <property type="match status" value="1"/>
</dbReference>
<evidence type="ECO:0000256" key="7">
    <source>
        <dbReference type="PROSITE-ProRule" id="PRU00152"/>
    </source>
</evidence>
<dbReference type="GO" id="GO:0034440">
    <property type="term" value="P:lipid oxidation"/>
    <property type="evidence" value="ECO:0007669"/>
    <property type="project" value="InterPro"/>
</dbReference>
<sequence length="253" mass="29429">MPKYKGVVTTEDRFDASTSDHVHIKLVGMDGESPRKTVSTRHFSFPAGSVFKFELNCKRSVGKLILIELDKTPRLLLPQRSWFPAKIELESPEGETYHFPIHRWITNKESQMFREGTEYVQQNWRKDSLFGYQFLNGVNPMVIRRCLVLPENLPIREDLLFLHGGNSLAEEMQYDWLLAKMYVRSADFSDHQLNSHLLRTHLLAEVFSVSLLRNLPMVHPLYKLLVPHTRYTLQINFLARNLLISDSGVFKTV</sequence>
<dbReference type="InterPro" id="IPR020833">
    <property type="entry name" value="LipOase_Fe_BS"/>
</dbReference>
<comment type="cofactor">
    <cofactor evidence="1 8">
        <name>Fe cation</name>
        <dbReference type="ChEBI" id="CHEBI:24875"/>
    </cofactor>
</comment>
<evidence type="ECO:0000256" key="1">
    <source>
        <dbReference type="ARBA" id="ARBA00001962"/>
    </source>
</evidence>
<dbReference type="InterPro" id="IPR020834">
    <property type="entry name" value="LipOase_CS"/>
</dbReference>
<dbReference type="SMART" id="SM00308">
    <property type="entry name" value="LH2"/>
    <property type="match status" value="1"/>
</dbReference>
<comment type="similarity">
    <text evidence="8">Belongs to the lipoxygenase family.</text>
</comment>
<dbReference type="PROSITE" id="PS51393">
    <property type="entry name" value="LIPOXYGENASE_3"/>
    <property type="match status" value="1"/>
</dbReference>
<dbReference type="Gene3D" id="1.20.245.10">
    <property type="entry name" value="Lipoxygenase-1, Domain 5"/>
    <property type="match status" value="1"/>
</dbReference>
<dbReference type="GO" id="GO:0046872">
    <property type="term" value="F:metal ion binding"/>
    <property type="evidence" value="ECO:0007669"/>
    <property type="project" value="UniProtKB-KW"/>
</dbReference>
<dbReference type="AlphaFoldDB" id="A0A9Q0EPI9"/>
<dbReference type="Pfam" id="PF00305">
    <property type="entry name" value="Lipoxygenase"/>
    <property type="match status" value="1"/>
</dbReference>
<comment type="caution">
    <text evidence="11">The sequence shown here is derived from an EMBL/GenBank/DDBJ whole genome shotgun (WGS) entry which is preliminary data.</text>
</comment>